<feature type="region of interest" description="Disordered" evidence="1">
    <location>
        <begin position="37"/>
        <end position="56"/>
    </location>
</feature>
<reference evidence="3" key="1">
    <citation type="journal article" date="2019" name="Int. J. Syst. Evol. Microbiol.">
        <title>The Global Catalogue of Microorganisms (GCM) 10K type strain sequencing project: providing services to taxonomists for standard genome sequencing and annotation.</title>
        <authorList>
            <consortium name="The Broad Institute Genomics Platform"/>
            <consortium name="The Broad Institute Genome Sequencing Center for Infectious Disease"/>
            <person name="Wu L."/>
            <person name="Ma J."/>
        </authorList>
    </citation>
    <scope>NUCLEOTIDE SEQUENCE [LARGE SCALE GENOMIC DNA]</scope>
    <source>
        <strain evidence="3">CGMCC 1.15277</strain>
    </source>
</reference>
<name>A0ABW1X0B2_9ACTN</name>
<sequence>MDEADQLGLSVTDNPRNHQFRAGNAILVCTFEKMVNGAPSSAWPGRRAGPCENRHR</sequence>
<evidence type="ECO:0000256" key="1">
    <source>
        <dbReference type="SAM" id="MobiDB-lite"/>
    </source>
</evidence>
<dbReference type="Proteomes" id="UP001596266">
    <property type="component" value="Unassembled WGS sequence"/>
</dbReference>
<evidence type="ECO:0000313" key="3">
    <source>
        <dbReference type="Proteomes" id="UP001596266"/>
    </source>
</evidence>
<gene>
    <name evidence="2" type="ORF">ACFP57_00850</name>
</gene>
<dbReference type="RefSeq" id="WP_343887017.1">
    <property type="nucleotide sequence ID" value="NZ_BAAAKI010000027.1"/>
</dbReference>
<accession>A0ABW1X0B2</accession>
<comment type="caution">
    <text evidence="2">The sequence shown here is derived from an EMBL/GenBank/DDBJ whole genome shotgun (WGS) entry which is preliminary data.</text>
</comment>
<protein>
    <submittedName>
        <fullName evidence="2">Uncharacterized protein</fullName>
    </submittedName>
</protein>
<organism evidence="2 3">
    <name type="scientific">Luteococcus sanguinis</name>
    <dbReference type="NCBI Taxonomy" id="174038"/>
    <lineage>
        <taxon>Bacteria</taxon>
        <taxon>Bacillati</taxon>
        <taxon>Actinomycetota</taxon>
        <taxon>Actinomycetes</taxon>
        <taxon>Propionibacteriales</taxon>
        <taxon>Propionibacteriaceae</taxon>
        <taxon>Luteococcus</taxon>
    </lineage>
</organism>
<evidence type="ECO:0000313" key="2">
    <source>
        <dbReference type="EMBL" id="MFC6395547.1"/>
    </source>
</evidence>
<keyword evidence="3" id="KW-1185">Reference proteome</keyword>
<dbReference type="EMBL" id="JBHSUA010000004">
    <property type="protein sequence ID" value="MFC6395547.1"/>
    <property type="molecule type" value="Genomic_DNA"/>
</dbReference>
<proteinExistence type="predicted"/>